<dbReference type="AlphaFoldDB" id="A0A9J9HH73"/>
<accession>A0A9J9HH73</accession>
<dbReference type="InterPro" id="IPR002938">
    <property type="entry name" value="FAD-bd"/>
</dbReference>
<sequence length="505" mass="54111">MTHANEAAKTSALIVGAGSSGMAAALELARHGIVPMLIDASPEAQQESRGTGLQARTLELLDMHGVSDRIVALGTPIRSLTQFRDGMEIGRVHFALTPSRFATAPALPQYKTEGALRERLAEYGVVPEWGQRLVSLEQDGQGVRAVLESENGERVVHADYVIGCDGARSTVRKLINQVFEGTSYPEGWGLLDVTLDWDLSPDEVRVFRIAGSQQQFVVTPFGGNAYRVQADHRPEAIAREVPTIDEMCDLFRRHTGLRGELSNPQWASAFNIHRRQVVNYRDGRVFLAGDAAHIHTPAGGQGLNTGIQDGLNLGWKMALVLRGDADPSFLDSYEEERKPVAAGVLELSEILARTPEGLFTNAHFDPVQVATRVGQLLVNYREGPLGQSARGEGLLQAGDRIPDIEIEGESLYRKLAGGGFVVVLFDGAGPASPADDAALVRKWSMAADGALATALGGAPGAVVLRPDGYLGVVFDGDPVEAFAAATAWIDEGLKAKVASREKVLG</sequence>
<reference evidence="5 6" key="1">
    <citation type="journal article" date="2010" name="J. Bacteriol.">
        <title>Genome sequence of the dioxin-mineralizing bacterium Sphingomonas wittichii RW1.</title>
        <authorList>
            <person name="Miller T.R."/>
            <person name="Delcher A.L."/>
            <person name="Salzberg S.L."/>
            <person name="Saunders E."/>
            <person name="Detter J.C."/>
            <person name="Halden R.U."/>
        </authorList>
    </citation>
    <scope>NUCLEOTIDE SEQUENCE [LARGE SCALE GENOMIC DNA]</scope>
    <source>
        <strain evidence="6">DSM 6014 / CCUG 31198 / JCM 15750 / NBRC 105917 / EY 4224 / RW1</strain>
    </source>
</reference>
<evidence type="ECO:0000313" key="5">
    <source>
        <dbReference type="EMBL" id="ABQ71656.1"/>
    </source>
</evidence>
<keyword evidence="5" id="KW-0503">Monooxygenase</keyword>
<keyword evidence="3" id="KW-0274">FAD</keyword>
<dbReference type="InterPro" id="IPR050641">
    <property type="entry name" value="RIFMO-like"/>
</dbReference>
<dbReference type="Gene3D" id="3.40.30.120">
    <property type="match status" value="1"/>
</dbReference>
<dbReference type="Gene3D" id="3.50.50.60">
    <property type="entry name" value="FAD/NAD(P)-binding domain"/>
    <property type="match status" value="1"/>
</dbReference>
<evidence type="ECO:0000313" key="6">
    <source>
        <dbReference type="Proteomes" id="UP000001989"/>
    </source>
</evidence>
<keyword evidence="5" id="KW-0560">Oxidoreductase</keyword>
<proteinExistence type="predicted"/>
<dbReference type="GO" id="GO:0016709">
    <property type="term" value="F:oxidoreductase activity, acting on paired donors, with incorporation or reduction of molecular oxygen, NAD(P)H as one donor, and incorporation of one atom of oxygen"/>
    <property type="evidence" value="ECO:0007669"/>
    <property type="project" value="UniProtKB-ARBA"/>
</dbReference>
<dbReference type="PANTHER" id="PTHR43004">
    <property type="entry name" value="TRK SYSTEM POTASSIUM UPTAKE PROTEIN"/>
    <property type="match status" value="1"/>
</dbReference>
<dbReference type="GO" id="GO:0071949">
    <property type="term" value="F:FAD binding"/>
    <property type="evidence" value="ECO:0007669"/>
    <property type="project" value="InterPro"/>
</dbReference>
<keyword evidence="2" id="KW-0285">Flavoprotein</keyword>
<dbReference type="Proteomes" id="UP000001989">
    <property type="component" value="Plasmid pSWIT02"/>
</dbReference>
<evidence type="ECO:0000256" key="1">
    <source>
        <dbReference type="ARBA" id="ARBA00001974"/>
    </source>
</evidence>
<keyword evidence="6" id="KW-1185">Reference proteome</keyword>
<evidence type="ECO:0000259" key="4">
    <source>
        <dbReference type="Pfam" id="PF01494"/>
    </source>
</evidence>
<evidence type="ECO:0000256" key="3">
    <source>
        <dbReference type="ARBA" id="ARBA00022827"/>
    </source>
</evidence>
<dbReference type="Gene3D" id="3.30.70.2450">
    <property type="match status" value="1"/>
</dbReference>
<protein>
    <submittedName>
        <fullName evidence="5">Monooxygenase, FAD-binding</fullName>
    </submittedName>
</protein>
<dbReference type="EMBL" id="CP000701">
    <property type="protein sequence ID" value="ABQ71656.1"/>
    <property type="molecule type" value="Genomic_DNA"/>
</dbReference>
<comment type="cofactor">
    <cofactor evidence="1">
        <name>FAD</name>
        <dbReference type="ChEBI" id="CHEBI:57692"/>
    </cofactor>
</comment>
<dbReference type="SUPFAM" id="SSF51905">
    <property type="entry name" value="FAD/NAD(P)-binding domain"/>
    <property type="match status" value="1"/>
</dbReference>
<dbReference type="OrthoDB" id="9791689at2"/>
<gene>
    <name evidence="5" type="ordered locus">Swit_5043</name>
</gene>
<name>A0A9J9HH73_RHIWR</name>
<geneLocation type="plasmid" evidence="5 6">
    <name>pSWIT02</name>
</geneLocation>
<dbReference type="InterPro" id="IPR036188">
    <property type="entry name" value="FAD/NAD-bd_sf"/>
</dbReference>
<dbReference type="PANTHER" id="PTHR43004:SF19">
    <property type="entry name" value="BINDING MONOOXYGENASE, PUTATIVE (JCVI)-RELATED"/>
    <property type="match status" value="1"/>
</dbReference>
<dbReference type="Pfam" id="PF01494">
    <property type="entry name" value="FAD_binding_3"/>
    <property type="match status" value="1"/>
</dbReference>
<dbReference type="KEGG" id="swi:Swit_5043"/>
<organism evidence="5 6">
    <name type="scientific">Rhizorhabdus wittichii (strain DSM 6014 / CCUG 31198 / JCM 15750 / NBRC 105917 / EY 4224 / RW1)</name>
    <name type="common">Sphingomonas wittichii</name>
    <dbReference type="NCBI Taxonomy" id="392499"/>
    <lineage>
        <taxon>Bacteria</taxon>
        <taxon>Pseudomonadati</taxon>
        <taxon>Pseudomonadota</taxon>
        <taxon>Alphaproteobacteria</taxon>
        <taxon>Sphingomonadales</taxon>
        <taxon>Sphingomonadaceae</taxon>
        <taxon>Rhizorhabdus</taxon>
    </lineage>
</organism>
<feature type="domain" description="FAD-binding" evidence="4">
    <location>
        <begin position="9"/>
        <end position="346"/>
    </location>
</feature>
<keyword evidence="5" id="KW-0614">Plasmid</keyword>
<evidence type="ECO:0000256" key="2">
    <source>
        <dbReference type="ARBA" id="ARBA00022630"/>
    </source>
</evidence>
<dbReference type="PRINTS" id="PR00420">
    <property type="entry name" value="RNGMNOXGNASE"/>
</dbReference>